<comment type="function">
    <text evidence="16">Peptidoglycan polymerase that is essential for cell division.</text>
</comment>
<feature type="transmembrane region" description="Helical" evidence="17">
    <location>
        <begin position="284"/>
        <end position="305"/>
    </location>
</feature>
<dbReference type="InterPro" id="IPR001182">
    <property type="entry name" value="FtsW/RodA"/>
</dbReference>
<dbReference type="EC" id="2.4.99.28" evidence="14"/>
<organism evidence="18 19">
    <name type="scientific">Bacillus atrophaeus (strain 1942)</name>
    <dbReference type="NCBI Taxonomy" id="720555"/>
    <lineage>
        <taxon>Bacteria</taxon>
        <taxon>Bacillati</taxon>
        <taxon>Bacillota</taxon>
        <taxon>Bacilli</taxon>
        <taxon>Bacillales</taxon>
        <taxon>Bacillaceae</taxon>
        <taxon>Bacillus</taxon>
    </lineage>
</organism>
<dbReference type="Pfam" id="PF01098">
    <property type="entry name" value="FTSW_RODA_SPOVE"/>
    <property type="match status" value="1"/>
</dbReference>
<protein>
    <recommendedName>
        <fullName evidence="12">Probable peptidoglycan glycosyltransferase FtsW</fullName>
        <ecNumber evidence="14">2.4.99.28</ecNumber>
    </recommendedName>
    <alternativeName>
        <fullName evidence="13">Cell division protein FtsW</fullName>
    </alternativeName>
    <alternativeName>
        <fullName evidence="10">Cell wall polymerase</fullName>
    </alternativeName>
    <alternativeName>
        <fullName evidence="9">Peptidoglycan polymerase</fullName>
    </alternativeName>
</protein>
<dbReference type="Proteomes" id="UP000006867">
    <property type="component" value="Chromosome"/>
</dbReference>
<dbReference type="PANTHER" id="PTHR30474:SF2">
    <property type="entry name" value="PEPTIDOGLYCAN GLYCOSYLTRANSFERASE FTSW-RELATED"/>
    <property type="match status" value="1"/>
</dbReference>
<evidence type="ECO:0000256" key="12">
    <source>
        <dbReference type="ARBA" id="ARBA00041185"/>
    </source>
</evidence>
<proteinExistence type="inferred from homology"/>
<evidence type="ECO:0000256" key="7">
    <source>
        <dbReference type="ARBA" id="ARBA00022989"/>
    </source>
</evidence>
<feature type="transmembrane region" description="Helical" evidence="17">
    <location>
        <begin position="353"/>
        <end position="375"/>
    </location>
</feature>
<evidence type="ECO:0000313" key="19">
    <source>
        <dbReference type="Proteomes" id="UP000006867"/>
    </source>
</evidence>
<keyword evidence="5" id="KW-0133">Cell shape</keyword>
<evidence type="ECO:0000256" key="2">
    <source>
        <dbReference type="ARBA" id="ARBA00022676"/>
    </source>
</evidence>
<keyword evidence="3" id="KW-0808">Transferase</keyword>
<feature type="transmembrane region" description="Helical" evidence="17">
    <location>
        <begin position="168"/>
        <end position="186"/>
    </location>
</feature>
<feature type="transmembrane region" description="Helical" evidence="17">
    <location>
        <begin position="52"/>
        <end position="70"/>
    </location>
</feature>
<dbReference type="PROSITE" id="PS00428">
    <property type="entry name" value="FTSW_RODA_SPOVE"/>
    <property type="match status" value="1"/>
</dbReference>
<comment type="catalytic activity">
    <reaction evidence="15">
        <text>[GlcNAc-(1-&gt;4)-Mur2Ac(oyl-L-Ala-gamma-D-Glu-L-Lys-D-Ala-D-Ala)](n)-di-trans,octa-cis-undecaprenyl diphosphate + beta-D-GlcNAc-(1-&gt;4)-Mur2Ac(oyl-L-Ala-gamma-D-Glu-L-Lys-D-Ala-D-Ala)-di-trans,octa-cis-undecaprenyl diphosphate = [GlcNAc-(1-&gt;4)-Mur2Ac(oyl-L-Ala-gamma-D-Glu-L-Lys-D-Ala-D-Ala)](n+1)-di-trans,octa-cis-undecaprenyl diphosphate + di-trans,octa-cis-undecaprenyl diphosphate + H(+)</text>
        <dbReference type="Rhea" id="RHEA:23708"/>
        <dbReference type="Rhea" id="RHEA-COMP:9602"/>
        <dbReference type="Rhea" id="RHEA-COMP:9603"/>
        <dbReference type="ChEBI" id="CHEBI:15378"/>
        <dbReference type="ChEBI" id="CHEBI:58405"/>
        <dbReference type="ChEBI" id="CHEBI:60033"/>
        <dbReference type="ChEBI" id="CHEBI:78435"/>
        <dbReference type="EC" id="2.4.99.28"/>
    </reaction>
</comment>
<evidence type="ECO:0000256" key="11">
    <source>
        <dbReference type="ARBA" id="ARBA00038053"/>
    </source>
</evidence>
<evidence type="ECO:0000256" key="10">
    <source>
        <dbReference type="ARBA" id="ARBA00033270"/>
    </source>
</evidence>
<keyword evidence="2" id="KW-0328">Glycosyltransferase</keyword>
<feature type="transmembrane region" description="Helical" evidence="17">
    <location>
        <begin position="82"/>
        <end position="100"/>
    </location>
</feature>
<feature type="transmembrane region" description="Helical" evidence="17">
    <location>
        <begin position="317"/>
        <end position="341"/>
    </location>
</feature>
<evidence type="ECO:0000256" key="13">
    <source>
        <dbReference type="ARBA" id="ARBA00041418"/>
    </source>
</evidence>
<gene>
    <name evidence="18" type="ordered locus">BATR1942_05200</name>
</gene>
<keyword evidence="7 17" id="KW-1133">Transmembrane helix</keyword>
<feature type="transmembrane region" description="Helical" evidence="17">
    <location>
        <begin position="193"/>
        <end position="212"/>
    </location>
</feature>
<keyword evidence="18" id="KW-0131">Cell cycle</keyword>
<reference evidence="18 19" key="1">
    <citation type="journal article" date="2011" name="Front. Microbiol.">
        <title>Genomic signatures of strain selection and enhancement in Bacillus atrophaeus var. globigii, a historical biowarfare simulant.</title>
        <authorList>
            <person name="Gibbons H.S."/>
            <person name="Broomall S.M."/>
            <person name="McNew L.A."/>
            <person name="Daligault H."/>
            <person name="Chapman C."/>
            <person name="Bruce D."/>
            <person name="Karavis M."/>
            <person name="Krepps M."/>
            <person name="McGregor P.A."/>
            <person name="Hong C."/>
            <person name="Park K.H."/>
            <person name="Akmal A."/>
            <person name="Feldman A."/>
            <person name="Lin J.S."/>
            <person name="Chang W.E."/>
            <person name="Higgs B.W."/>
            <person name="Demirev P."/>
            <person name="Lindquist J."/>
            <person name="Liem A."/>
            <person name="Fochler E."/>
            <person name="Read T.D."/>
            <person name="Tapia R."/>
            <person name="Johnson S."/>
            <person name="Bishop-Lilly K.A."/>
            <person name="Detter C."/>
            <person name="Han C."/>
            <person name="Sozhamannan S."/>
            <person name="Rosenzweig C.N."/>
            <person name="Skowronski E.W."/>
        </authorList>
    </citation>
    <scope>NUCLEOTIDE SEQUENCE [LARGE SCALE GENOMIC DNA]</scope>
    <source>
        <strain evidence="18 19">1942</strain>
    </source>
</reference>
<feature type="transmembrane region" description="Helical" evidence="17">
    <location>
        <begin position="12"/>
        <end position="32"/>
    </location>
</feature>
<evidence type="ECO:0000256" key="5">
    <source>
        <dbReference type="ARBA" id="ARBA00022960"/>
    </source>
</evidence>
<sequence>MLKRMLKSYDYSLIFAIILLCGFGLVMVYSASMITAVSRYGVNSDFFFNRQVLFFIAGSILFIIMALFPYKALANQKFQKIMLLLSLIALCALFIFGHVAGNAQSWFKIFGISIQPGEFVKLTVILYLAAVYAKKQSYIDQLLTGVAPPVVVTVIICSLIAIQPDLGTAMIIGMIALCMILCSGFSGKTLLKLVVMGGIVLLLVSPLVYFNWDSILTEGRLARFESFENPFNYANSSGLQVVNSYYAIGSGGIFGLGLGESIQKYGYLPESHTDFIMAVIAEELGVFGVLFVIFLLSFIVLKGFYIARKCEDPFGSLLAIGISSMIAIQSFINLGGVSGLIPITGVTLPFVSYGGSSLLLLLGSTGILVNISMFVDYFEKKKKKEDLSPKGLKKKQVKKSVYL</sequence>
<dbReference type="InterPro" id="IPR018365">
    <property type="entry name" value="Cell_cycle_FtsW-rel_CS"/>
</dbReference>
<evidence type="ECO:0000256" key="16">
    <source>
        <dbReference type="ARBA" id="ARBA00049966"/>
    </source>
</evidence>
<evidence type="ECO:0000256" key="6">
    <source>
        <dbReference type="ARBA" id="ARBA00022984"/>
    </source>
</evidence>
<evidence type="ECO:0000256" key="17">
    <source>
        <dbReference type="SAM" id="Phobius"/>
    </source>
</evidence>
<evidence type="ECO:0000256" key="15">
    <source>
        <dbReference type="ARBA" id="ARBA00049902"/>
    </source>
</evidence>
<evidence type="ECO:0000256" key="4">
    <source>
        <dbReference type="ARBA" id="ARBA00022692"/>
    </source>
</evidence>
<dbReference type="RefSeq" id="WP_013390500.1">
    <property type="nucleotide sequence ID" value="NC_014639.1"/>
</dbReference>
<keyword evidence="18" id="KW-0132">Cell division</keyword>
<comment type="similarity">
    <text evidence="11">Belongs to the SEDS family. FtsW subfamily.</text>
</comment>
<comment type="subcellular location">
    <subcellularLocation>
        <location evidence="1">Membrane</location>
        <topology evidence="1">Multi-pass membrane protein</topology>
    </subcellularLocation>
</comment>
<evidence type="ECO:0000256" key="14">
    <source>
        <dbReference type="ARBA" id="ARBA00044770"/>
    </source>
</evidence>
<evidence type="ECO:0000256" key="1">
    <source>
        <dbReference type="ARBA" id="ARBA00004141"/>
    </source>
</evidence>
<dbReference type="EMBL" id="CP002207">
    <property type="protein sequence ID" value="ADP31994.1"/>
    <property type="molecule type" value="Genomic_DNA"/>
</dbReference>
<evidence type="ECO:0000256" key="8">
    <source>
        <dbReference type="ARBA" id="ARBA00023136"/>
    </source>
</evidence>
<evidence type="ECO:0000256" key="3">
    <source>
        <dbReference type="ARBA" id="ARBA00022679"/>
    </source>
</evidence>
<dbReference type="GO" id="GO:0051301">
    <property type="term" value="P:cell division"/>
    <property type="evidence" value="ECO:0007669"/>
    <property type="project" value="UniProtKB-KW"/>
</dbReference>
<keyword evidence="8 17" id="KW-0472">Membrane</keyword>
<keyword evidence="6" id="KW-0573">Peptidoglycan synthesis</keyword>
<feature type="transmembrane region" description="Helical" evidence="17">
    <location>
        <begin position="142"/>
        <end position="162"/>
    </location>
</feature>
<keyword evidence="19" id="KW-1185">Reference proteome</keyword>
<accession>A0ABM5LVP6</accession>
<keyword evidence="4 17" id="KW-0812">Transmembrane</keyword>
<dbReference type="PANTHER" id="PTHR30474">
    <property type="entry name" value="CELL CYCLE PROTEIN"/>
    <property type="match status" value="1"/>
</dbReference>
<evidence type="ECO:0000313" key="18">
    <source>
        <dbReference type="EMBL" id="ADP31994.1"/>
    </source>
</evidence>
<feature type="transmembrane region" description="Helical" evidence="17">
    <location>
        <begin position="106"/>
        <end position="130"/>
    </location>
</feature>
<evidence type="ECO:0000256" key="9">
    <source>
        <dbReference type="ARBA" id="ARBA00032370"/>
    </source>
</evidence>
<name>A0ABM5LVP6_BACA1</name>